<gene>
    <name evidence="2" type="ORF">BDV29DRAFT_174341</name>
</gene>
<evidence type="ECO:0000313" key="2">
    <source>
        <dbReference type="EMBL" id="KAB8074055.1"/>
    </source>
</evidence>
<protein>
    <submittedName>
        <fullName evidence="2">Uncharacterized protein</fullName>
    </submittedName>
</protein>
<evidence type="ECO:0000313" key="3">
    <source>
        <dbReference type="Proteomes" id="UP000326565"/>
    </source>
</evidence>
<keyword evidence="3" id="KW-1185">Reference proteome</keyword>
<reference evidence="2 3" key="1">
    <citation type="submission" date="2019-04" db="EMBL/GenBank/DDBJ databases">
        <title>Friends and foes A comparative genomics study of 23 Aspergillus species from section Flavi.</title>
        <authorList>
            <consortium name="DOE Joint Genome Institute"/>
            <person name="Kjaerbolling I."/>
            <person name="Vesth T."/>
            <person name="Frisvad J.C."/>
            <person name="Nybo J.L."/>
            <person name="Theobald S."/>
            <person name="Kildgaard S."/>
            <person name="Isbrandt T."/>
            <person name="Kuo A."/>
            <person name="Sato A."/>
            <person name="Lyhne E.K."/>
            <person name="Kogle M.E."/>
            <person name="Wiebenga A."/>
            <person name="Kun R.S."/>
            <person name="Lubbers R.J."/>
            <person name="Makela M.R."/>
            <person name="Barry K."/>
            <person name="Chovatia M."/>
            <person name="Clum A."/>
            <person name="Daum C."/>
            <person name="Haridas S."/>
            <person name="He G."/>
            <person name="LaButti K."/>
            <person name="Lipzen A."/>
            <person name="Mondo S."/>
            <person name="Riley R."/>
            <person name="Salamov A."/>
            <person name="Simmons B.A."/>
            <person name="Magnuson J.K."/>
            <person name="Henrissat B."/>
            <person name="Mortensen U.H."/>
            <person name="Larsen T.O."/>
            <person name="Devries R.P."/>
            <person name="Grigoriev I.V."/>
            <person name="Machida M."/>
            <person name="Baker S.E."/>
            <person name="Andersen M.R."/>
        </authorList>
    </citation>
    <scope>NUCLEOTIDE SEQUENCE [LARGE SCALE GENOMIC DNA]</scope>
    <source>
        <strain evidence="2 3">CBS 151.66</strain>
    </source>
</reference>
<sequence length="68" mass="7096">MLLLRSIPTPSFSLSSSCSIFSWHDYRPNTILICIGAQGCGPSSPRGQGAKYSGSQAPCSPGPGSPPW</sequence>
<dbReference type="Proteomes" id="UP000326565">
    <property type="component" value="Unassembled WGS sequence"/>
</dbReference>
<dbReference type="AlphaFoldDB" id="A0A5N5X240"/>
<dbReference type="EMBL" id="ML732216">
    <property type="protein sequence ID" value="KAB8074055.1"/>
    <property type="molecule type" value="Genomic_DNA"/>
</dbReference>
<proteinExistence type="predicted"/>
<feature type="region of interest" description="Disordered" evidence="1">
    <location>
        <begin position="40"/>
        <end position="68"/>
    </location>
</feature>
<name>A0A5N5X240_9EURO</name>
<organism evidence="2 3">
    <name type="scientific">Aspergillus leporis</name>
    <dbReference type="NCBI Taxonomy" id="41062"/>
    <lineage>
        <taxon>Eukaryota</taxon>
        <taxon>Fungi</taxon>
        <taxon>Dikarya</taxon>
        <taxon>Ascomycota</taxon>
        <taxon>Pezizomycotina</taxon>
        <taxon>Eurotiomycetes</taxon>
        <taxon>Eurotiomycetidae</taxon>
        <taxon>Eurotiales</taxon>
        <taxon>Aspergillaceae</taxon>
        <taxon>Aspergillus</taxon>
        <taxon>Aspergillus subgen. Circumdati</taxon>
    </lineage>
</organism>
<evidence type="ECO:0000256" key="1">
    <source>
        <dbReference type="SAM" id="MobiDB-lite"/>
    </source>
</evidence>
<dbReference type="PROSITE" id="PS51257">
    <property type="entry name" value="PROKAR_LIPOPROTEIN"/>
    <property type="match status" value="1"/>
</dbReference>
<accession>A0A5N5X240</accession>